<dbReference type="EMBL" id="CP061280">
    <property type="protein sequence ID" value="QNS15986.1"/>
    <property type="molecule type" value="Genomic_DNA"/>
</dbReference>
<evidence type="ECO:0000313" key="2">
    <source>
        <dbReference type="EMBL" id="QNS15986.1"/>
    </source>
</evidence>
<dbReference type="AlphaFoldDB" id="A0A7H1C4T1"/>
<dbReference type="RefSeq" id="WP_188157483.1">
    <property type="nucleotide sequence ID" value="NZ_CP061280.1"/>
</dbReference>
<protein>
    <recommendedName>
        <fullName evidence="4">Acid stress chaperone HdeA</fullName>
    </recommendedName>
</protein>
<feature type="signal peptide" evidence="1">
    <location>
        <begin position="1"/>
        <end position="19"/>
    </location>
</feature>
<keyword evidence="3" id="KW-1185">Reference proteome</keyword>
<reference evidence="2 3" key="1">
    <citation type="submission" date="2020-09" db="EMBL/GenBank/DDBJ databases">
        <title>Mannheimia bovis sp.nov., isolated from a cow.</title>
        <authorList>
            <person name="Li F."/>
        </authorList>
    </citation>
    <scope>NUCLEOTIDE SEQUENCE [LARGE SCALE GENOMIC DNA]</scope>
    <source>
        <strain evidence="2 3">ZY190616</strain>
    </source>
</reference>
<gene>
    <name evidence="2" type="ORF">ICJ55_04480</name>
</gene>
<dbReference type="Proteomes" id="UP000576260">
    <property type="component" value="Chromosome"/>
</dbReference>
<evidence type="ECO:0000313" key="3">
    <source>
        <dbReference type="Proteomes" id="UP000576260"/>
    </source>
</evidence>
<evidence type="ECO:0000256" key="1">
    <source>
        <dbReference type="SAM" id="SignalP"/>
    </source>
</evidence>
<name>A0A7H1C4T1_9PAST</name>
<dbReference type="KEGG" id="mbos:ICJ55_04480"/>
<organism evidence="2 3">
    <name type="scientific">Mannheimia bovis</name>
    <dbReference type="NCBI Taxonomy" id="2770636"/>
    <lineage>
        <taxon>Bacteria</taxon>
        <taxon>Pseudomonadati</taxon>
        <taxon>Pseudomonadota</taxon>
        <taxon>Gammaproteobacteria</taxon>
        <taxon>Pasteurellales</taxon>
        <taxon>Pasteurellaceae</taxon>
        <taxon>Mannheimia</taxon>
    </lineage>
</organism>
<proteinExistence type="predicted"/>
<accession>A0A7H1C4T1</accession>
<feature type="chain" id="PRO_5028904246" description="Acid stress chaperone HdeA" evidence="1">
    <location>
        <begin position="20"/>
        <end position="96"/>
    </location>
</feature>
<evidence type="ECO:0008006" key="4">
    <source>
        <dbReference type="Google" id="ProtNLM"/>
    </source>
</evidence>
<keyword evidence="1" id="KW-0732">Signal</keyword>
<sequence length="96" mass="10493">MKKLTLALFISGFALSAQASEYPAKCKELIDLTFEAAELQPEIKAQLGMTKEEMLKVSEDAWKTMSDADKQSALAGCKAAAEQQKQVVEALKAQKK</sequence>